<dbReference type="GO" id="GO:0009002">
    <property type="term" value="F:serine-type D-Ala-D-Ala carboxypeptidase activity"/>
    <property type="evidence" value="ECO:0007669"/>
    <property type="project" value="InterPro"/>
</dbReference>
<accession>A0A7V0XG02</accession>
<keyword evidence="6 14" id="KW-0812">Transmembrane</keyword>
<evidence type="ECO:0000256" key="2">
    <source>
        <dbReference type="ARBA" id="ARBA00004236"/>
    </source>
</evidence>
<protein>
    <submittedName>
        <fullName evidence="17">Penicillin-binding protein 2</fullName>
    </submittedName>
</protein>
<keyword evidence="8" id="KW-0133">Cell shape</keyword>
<feature type="domain" description="Penicillin-binding protein dimerisation" evidence="16">
    <location>
        <begin position="63"/>
        <end position="224"/>
    </location>
</feature>
<keyword evidence="11 14" id="KW-0472">Membrane</keyword>
<dbReference type="GO" id="GO:0008658">
    <property type="term" value="F:penicillin binding"/>
    <property type="evidence" value="ECO:0007669"/>
    <property type="project" value="InterPro"/>
</dbReference>
<dbReference type="SUPFAM" id="SSF56601">
    <property type="entry name" value="beta-lactamase/transpeptidase-like"/>
    <property type="match status" value="1"/>
</dbReference>
<dbReference type="EMBL" id="DSBX01000314">
    <property type="protein sequence ID" value="HDR00237.1"/>
    <property type="molecule type" value="Genomic_DNA"/>
</dbReference>
<feature type="transmembrane region" description="Helical" evidence="14">
    <location>
        <begin position="20"/>
        <end position="38"/>
    </location>
</feature>
<evidence type="ECO:0000256" key="12">
    <source>
        <dbReference type="ARBA" id="ARBA00023316"/>
    </source>
</evidence>
<sequence>MGNPTRPAGRSPSLVKPRPLVLRSVFLVLVGLLAARMFQLQVIQGARHARLSDRNRIRKIVLSAPRGRIFDRNGVLLADTRPSFTASVIPTEMDDSTLAVLARLLELPADELAAQVQPVTYLSVPVPVRRNLTPPQLYRIEENRFRLSGVRVSVDPVRNYPEGEVFCHVLGHIGEVTAEDLAADTSYRRLDFIGRDGIEKLYELELRGRDGHEYIEVDARGQEIAPLAEKRRTEPVSGTDLHLTIDARLQRKAAHLLRPHRRGAVVALDVRTGAVLCLYSHPGFDPGMFTASLPKARWDSIAGSVDQPFFNRALGAAYPPGSVLKPFVALAALEQGQVTPATRFTPCVGTYRYGNRDFTCWSRHGSQNLTEALAHSCNIYFYQLGLEVGLDSLIAFLGTFPFGRRTGVDLPGEAAGVIPDRAWLDRRYGAGRWGHGVLLNLSIGQGEFITTPLQVALAMSALARDGRYHRPYVVARTERPGGAGPSPTARRLPRPPADSVRGSRQSIRVVKQGMERVVEHGTARVARLAEVTIAGKTGTAQNPKGEDHAWFACYTPADNPEIAIAVVVEHGGHGGAVAAPIARQLVREWSAHREATTGGAR</sequence>
<dbReference type="Proteomes" id="UP000885672">
    <property type="component" value="Unassembled WGS sequence"/>
</dbReference>
<evidence type="ECO:0000256" key="11">
    <source>
        <dbReference type="ARBA" id="ARBA00023136"/>
    </source>
</evidence>
<evidence type="ECO:0000256" key="10">
    <source>
        <dbReference type="ARBA" id="ARBA00022989"/>
    </source>
</evidence>
<dbReference type="GO" id="GO:0009252">
    <property type="term" value="P:peptidoglycan biosynthetic process"/>
    <property type="evidence" value="ECO:0007669"/>
    <property type="project" value="UniProtKB-KW"/>
</dbReference>
<evidence type="ECO:0000259" key="16">
    <source>
        <dbReference type="Pfam" id="PF03717"/>
    </source>
</evidence>
<dbReference type="SUPFAM" id="SSF56519">
    <property type="entry name" value="Penicillin binding protein dimerisation domain"/>
    <property type="match status" value="1"/>
</dbReference>
<dbReference type="Pfam" id="PF03717">
    <property type="entry name" value="PBP_dimer"/>
    <property type="match status" value="1"/>
</dbReference>
<dbReference type="GO" id="GO:0008360">
    <property type="term" value="P:regulation of cell shape"/>
    <property type="evidence" value="ECO:0007669"/>
    <property type="project" value="UniProtKB-KW"/>
</dbReference>
<keyword evidence="12" id="KW-0961">Cell wall biogenesis/degradation</keyword>
<evidence type="ECO:0000256" key="7">
    <source>
        <dbReference type="ARBA" id="ARBA00022801"/>
    </source>
</evidence>
<dbReference type="GO" id="GO:0071555">
    <property type="term" value="P:cell wall organization"/>
    <property type="evidence" value="ECO:0007669"/>
    <property type="project" value="UniProtKB-KW"/>
</dbReference>
<dbReference type="InterPro" id="IPR001460">
    <property type="entry name" value="PCN-bd_Tpept"/>
</dbReference>
<evidence type="ECO:0000256" key="6">
    <source>
        <dbReference type="ARBA" id="ARBA00022692"/>
    </source>
</evidence>
<dbReference type="GO" id="GO:0071972">
    <property type="term" value="F:peptidoglycan L,D-transpeptidase activity"/>
    <property type="evidence" value="ECO:0007669"/>
    <property type="project" value="TreeGrafter"/>
</dbReference>
<evidence type="ECO:0000256" key="13">
    <source>
        <dbReference type="SAM" id="MobiDB-lite"/>
    </source>
</evidence>
<comment type="caution">
    <text evidence="17">The sequence shown here is derived from an EMBL/GenBank/DDBJ whole genome shotgun (WGS) entry which is preliminary data.</text>
</comment>
<keyword evidence="7" id="KW-0378">Hydrolase</keyword>
<evidence type="ECO:0000256" key="14">
    <source>
        <dbReference type="SAM" id="Phobius"/>
    </source>
</evidence>
<evidence type="ECO:0000259" key="15">
    <source>
        <dbReference type="Pfam" id="PF00905"/>
    </source>
</evidence>
<dbReference type="InterPro" id="IPR012338">
    <property type="entry name" value="Beta-lactam/transpept-like"/>
</dbReference>
<dbReference type="Gene3D" id="3.90.1310.10">
    <property type="entry name" value="Penicillin-binding protein 2a (Domain 2)"/>
    <property type="match status" value="1"/>
</dbReference>
<dbReference type="Gene3D" id="3.40.710.10">
    <property type="entry name" value="DD-peptidase/beta-lactamase superfamily"/>
    <property type="match status" value="1"/>
</dbReference>
<dbReference type="InterPro" id="IPR036138">
    <property type="entry name" value="PBP_dimer_sf"/>
</dbReference>
<dbReference type="InterPro" id="IPR017790">
    <property type="entry name" value="Penicillin-binding_protein_2"/>
</dbReference>
<comment type="subcellular location">
    <subcellularLocation>
        <location evidence="2">Cell membrane</location>
    </subcellularLocation>
    <subcellularLocation>
        <location evidence="1">Membrane</location>
        <topology evidence="1">Single-pass membrane protein</topology>
    </subcellularLocation>
</comment>
<keyword evidence="5" id="KW-0645">Protease</keyword>
<name>A0A7V0XG02_UNCW3</name>
<keyword evidence="4" id="KW-0997">Cell inner membrane</keyword>
<dbReference type="InterPro" id="IPR005311">
    <property type="entry name" value="PBP_dimer"/>
</dbReference>
<gene>
    <name evidence="17" type="primary">mrdA</name>
    <name evidence="17" type="ORF">ENN51_08160</name>
</gene>
<dbReference type="GO" id="GO:0005886">
    <property type="term" value="C:plasma membrane"/>
    <property type="evidence" value="ECO:0007669"/>
    <property type="project" value="UniProtKB-SubCell"/>
</dbReference>
<feature type="region of interest" description="Disordered" evidence="13">
    <location>
        <begin position="477"/>
        <end position="504"/>
    </location>
</feature>
<reference evidence="17" key="1">
    <citation type="journal article" date="2020" name="mSystems">
        <title>Genome- and Community-Level Interaction Insights into Carbon Utilization and Element Cycling Functions of Hydrothermarchaeota in Hydrothermal Sediment.</title>
        <authorList>
            <person name="Zhou Z."/>
            <person name="Liu Y."/>
            <person name="Xu W."/>
            <person name="Pan J."/>
            <person name="Luo Z.H."/>
            <person name="Li M."/>
        </authorList>
    </citation>
    <scope>NUCLEOTIDE SEQUENCE [LARGE SCALE GENOMIC DNA]</scope>
    <source>
        <strain evidence="17">SpSt-1182</strain>
    </source>
</reference>
<dbReference type="NCBIfam" id="TIGR03423">
    <property type="entry name" value="pbp2_mrdA"/>
    <property type="match status" value="1"/>
</dbReference>
<dbReference type="InterPro" id="IPR050515">
    <property type="entry name" value="Beta-lactam/transpept"/>
</dbReference>
<evidence type="ECO:0000256" key="8">
    <source>
        <dbReference type="ARBA" id="ARBA00022960"/>
    </source>
</evidence>
<dbReference type="GO" id="GO:0006508">
    <property type="term" value="P:proteolysis"/>
    <property type="evidence" value="ECO:0007669"/>
    <property type="project" value="UniProtKB-KW"/>
</dbReference>
<evidence type="ECO:0000313" key="17">
    <source>
        <dbReference type="EMBL" id="HDR00237.1"/>
    </source>
</evidence>
<dbReference type="AlphaFoldDB" id="A0A7V0XG02"/>
<keyword evidence="9" id="KW-0573">Peptidoglycan synthesis</keyword>
<keyword evidence="10 14" id="KW-1133">Transmembrane helix</keyword>
<keyword evidence="3" id="KW-1003">Cell membrane</keyword>
<dbReference type="Pfam" id="PF00905">
    <property type="entry name" value="Transpeptidase"/>
    <property type="match status" value="1"/>
</dbReference>
<dbReference type="Gene3D" id="3.30.1390.30">
    <property type="entry name" value="Penicillin-binding protein 2a, domain 3"/>
    <property type="match status" value="1"/>
</dbReference>
<evidence type="ECO:0000256" key="5">
    <source>
        <dbReference type="ARBA" id="ARBA00022670"/>
    </source>
</evidence>
<evidence type="ECO:0000256" key="4">
    <source>
        <dbReference type="ARBA" id="ARBA00022519"/>
    </source>
</evidence>
<proteinExistence type="predicted"/>
<evidence type="ECO:0000256" key="9">
    <source>
        <dbReference type="ARBA" id="ARBA00022984"/>
    </source>
</evidence>
<feature type="domain" description="Penicillin-binding protein transpeptidase" evidence="15">
    <location>
        <begin position="263"/>
        <end position="586"/>
    </location>
</feature>
<dbReference type="PANTHER" id="PTHR30627">
    <property type="entry name" value="PEPTIDOGLYCAN D,D-TRANSPEPTIDASE"/>
    <property type="match status" value="1"/>
</dbReference>
<organism evidence="17">
    <name type="scientific">candidate division WOR-3 bacterium</name>
    <dbReference type="NCBI Taxonomy" id="2052148"/>
    <lineage>
        <taxon>Bacteria</taxon>
        <taxon>Bacteria division WOR-3</taxon>
    </lineage>
</organism>
<evidence type="ECO:0000256" key="3">
    <source>
        <dbReference type="ARBA" id="ARBA00022475"/>
    </source>
</evidence>
<dbReference type="PANTHER" id="PTHR30627:SF2">
    <property type="entry name" value="PEPTIDOGLYCAN D,D-TRANSPEPTIDASE MRDA"/>
    <property type="match status" value="1"/>
</dbReference>
<evidence type="ECO:0000256" key="1">
    <source>
        <dbReference type="ARBA" id="ARBA00004167"/>
    </source>
</evidence>